<dbReference type="GO" id="GO:0000724">
    <property type="term" value="P:double-strand break repair via homologous recombination"/>
    <property type="evidence" value="ECO:0007669"/>
    <property type="project" value="TreeGrafter"/>
</dbReference>
<name>A0A8T2UW33_CERRI</name>
<dbReference type="InterPro" id="IPR012340">
    <property type="entry name" value="NA-bd_OB-fold"/>
</dbReference>
<dbReference type="SUPFAM" id="SSF50249">
    <property type="entry name" value="Nucleic acid-binding proteins"/>
    <property type="match status" value="1"/>
</dbReference>
<keyword evidence="1" id="KW-0238">DNA-binding</keyword>
<evidence type="ECO:0000313" key="2">
    <source>
        <dbReference type="EMBL" id="KAH7440377.1"/>
    </source>
</evidence>
<reference evidence="2" key="1">
    <citation type="submission" date="2021-08" db="EMBL/GenBank/DDBJ databases">
        <title>WGS assembly of Ceratopteris richardii.</title>
        <authorList>
            <person name="Marchant D.B."/>
            <person name="Chen G."/>
            <person name="Jenkins J."/>
            <person name="Shu S."/>
            <person name="Leebens-Mack J."/>
            <person name="Grimwood J."/>
            <person name="Schmutz J."/>
            <person name="Soltis P."/>
            <person name="Soltis D."/>
            <person name="Chen Z.-H."/>
        </authorList>
    </citation>
    <scope>NUCLEOTIDE SEQUENCE</scope>
    <source>
        <strain evidence="2">Whitten #5841</strain>
        <tissue evidence="2">Leaf</tissue>
    </source>
</reference>
<dbReference type="GO" id="GO:0044818">
    <property type="term" value="P:mitotic G2/M transition checkpoint"/>
    <property type="evidence" value="ECO:0007669"/>
    <property type="project" value="TreeGrafter"/>
</dbReference>
<dbReference type="GO" id="GO:0003677">
    <property type="term" value="F:DNA binding"/>
    <property type="evidence" value="ECO:0007669"/>
    <property type="project" value="UniProtKB-KW"/>
</dbReference>
<dbReference type="OrthoDB" id="295715at2759"/>
<dbReference type="OMA" id="YVEKPNM"/>
<dbReference type="PANTHER" id="PTHR13356:SF0">
    <property type="entry name" value="SOSS COMPLEX SUBUNIT B HOMOLOG"/>
    <property type="match status" value="1"/>
</dbReference>
<dbReference type="InterPro" id="IPR051231">
    <property type="entry name" value="SOSS-B"/>
</dbReference>
<keyword evidence="3" id="KW-1185">Reference proteome</keyword>
<dbReference type="PANTHER" id="PTHR13356">
    <property type="entry name" value="OB FOLD NUCLEIC ACID BINDING PROTEIN-RELATED"/>
    <property type="match status" value="1"/>
</dbReference>
<dbReference type="GO" id="GO:0005694">
    <property type="term" value="C:chromosome"/>
    <property type="evidence" value="ECO:0007669"/>
    <property type="project" value="UniProtKB-ARBA"/>
</dbReference>
<dbReference type="EMBL" id="CM035409">
    <property type="protein sequence ID" value="KAH7440377.1"/>
    <property type="molecule type" value="Genomic_DNA"/>
</dbReference>
<dbReference type="FunFam" id="2.40.50.140:FF:000072">
    <property type="entry name" value="SOSS complex subunit B2"/>
    <property type="match status" value="1"/>
</dbReference>
<evidence type="ECO:0000313" key="3">
    <source>
        <dbReference type="Proteomes" id="UP000825935"/>
    </source>
</evidence>
<evidence type="ECO:0008006" key="4">
    <source>
        <dbReference type="Google" id="ProtNLM"/>
    </source>
</evidence>
<evidence type="ECO:0000256" key="1">
    <source>
        <dbReference type="ARBA" id="ARBA00023125"/>
    </source>
</evidence>
<gene>
    <name evidence="2" type="ORF">KP509_04G104300</name>
</gene>
<dbReference type="GO" id="GO:0070876">
    <property type="term" value="C:SOSS complex"/>
    <property type="evidence" value="ECO:0007669"/>
    <property type="project" value="TreeGrafter"/>
</dbReference>
<accession>A0A8T2UW33</accession>
<dbReference type="GO" id="GO:0010212">
    <property type="term" value="P:response to ionizing radiation"/>
    <property type="evidence" value="ECO:0007669"/>
    <property type="project" value="TreeGrafter"/>
</dbReference>
<dbReference type="Proteomes" id="UP000825935">
    <property type="component" value="Chromosome 4"/>
</dbReference>
<comment type="caution">
    <text evidence="2">The sequence shown here is derived from an EMBL/GenBank/DDBJ whole genome shotgun (WGS) entry which is preliminary data.</text>
</comment>
<protein>
    <recommendedName>
        <fullName evidence="4">SOSS complex subunit B homolog</fullName>
    </recommendedName>
</protein>
<proteinExistence type="predicted"/>
<dbReference type="Gene3D" id="2.40.50.140">
    <property type="entry name" value="Nucleic acid-binding proteins"/>
    <property type="match status" value="1"/>
</dbReference>
<sequence length="141" mass="15697">MIKDLRPTAFNNIHTVFIILEKGPTVRGENGSLLSLCLVADQSASVHLQLWGSECDFFQPGDIVRISRGIFSSYSGNMILRAGRKGKLEKIGEFTMVFSEFPNMSKVQWAQEPSNPAVWIPIGLHNPHSSITTQNNIQKVL</sequence>
<dbReference type="AlphaFoldDB" id="A0A8T2UW33"/>
<organism evidence="2 3">
    <name type="scientific">Ceratopteris richardii</name>
    <name type="common">Triangle waterfern</name>
    <dbReference type="NCBI Taxonomy" id="49495"/>
    <lineage>
        <taxon>Eukaryota</taxon>
        <taxon>Viridiplantae</taxon>
        <taxon>Streptophyta</taxon>
        <taxon>Embryophyta</taxon>
        <taxon>Tracheophyta</taxon>
        <taxon>Polypodiopsida</taxon>
        <taxon>Polypodiidae</taxon>
        <taxon>Polypodiales</taxon>
        <taxon>Pteridineae</taxon>
        <taxon>Pteridaceae</taxon>
        <taxon>Parkerioideae</taxon>
        <taxon>Ceratopteris</taxon>
    </lineage>
</organism>